<dbReference type="SUPFAM" id="SSF56672">
    <property type="entry name" value="DNA/RNA polymerases"/>
    <property type="match status" value="1"/>
</dbReference>
<dbReference type="PANTHER" id="PTHR11439">
    <property type="entry name" value="GAG-POL-RELATED RETROTRANSPOSON"/>
    <property type="match status" value="1"/>
</dbReference>
<dbReference type="CDD" id="cd09272">
    <property type="entry name" value="RNase_HI_RT_Ty1"/>
    <property type="match status" value="1"/>
</dbReference>
<dbReference type="Proteomes" id="UP000734854">
    <property type="component" value="Unassembled WGS sequence"/>
</dbReference>
<comment type="caution">
    <text evidence="1">The sequence shown here is derived from an EMBL/GenBank/DDBJ whole genome shotgun (WGS) entry which is preliminary data.</text>
</comment>
<protein>
    <submittedName>
        <fullName evidence="1">Uncharacterized protein</fullName>
    </submittedName>
</protein>
<organism evidence="1 2">
    <name type="scientific">Zingiber officinale</name>
    <name type="common">Ginger</name>
    <name type="synonym">Amomum zingiber</name>
    <dbReference type="NCBI Taxonomy" id="94328"/>
    <lineage>
        <taxon>Eukaryota</taxon>
        <taxon>Viridiplantae</taxon>
        <taxon>Streptophyta</taxon>
        <taxon>Embryophyta</taxon>
        <taxon>Tracheophyta</taxon>
        <taxon>Spermatophyta</taxon>
        <taxon>Magnoliopsida</taxon>
        <taxon>Liliopsida</taxon>
        <taxon>Zingiberales</taxon>
        <taxon>Zingiberaceae</taxon>
        <taxon>Zingiber</taxon>
    </lineage>
</organism>
<name>A0A8J5LY73_ZINOF</name>
<dbReference type="PANTHER" id="PTHR11439:SF443">
    <property type="entry name" value="RNA-DIRECTED DNA POLYMERASE"/>
    <property type="match status" value="1"/>
</dbReference>
<dbReference type="AlphaFoldDB" id="A0A8J5LY73"/>
<gene>
    <name evidence="1" type="ORF">ZIOFF_010317</name>
</gene>
<sequence>MENANPTSTPYVVGLKLSKHGEGKLVNPTMFRSLVGNLMYLIATRPDITYAVSLVSQFMEKPFSNHWETTKRILRYVKGTLDYGIFYQASVLVNLIGYTDSDLAGRCHLLWLRGILENLKHDKEGPTTLFCDNSSTISISKDPVLHGKTKHIRIRYHFLRELMNENIVHVEYYRTNEQKVDIFTKPLAVHCTVPAASAHCLIAASHGGLLAAGRGDLLAAPVEFCLWLTALSACSRLAVRVACGLFLACRRGYSHLCRLPQECIS</sequence>
<keyword evidence="2" id="KW-1185">Reference proteome</keyword>
<accession>A0A8J5LY73</accession>
<proteinExistence type="predicted"/>
<dbReference type="EMBL" id="JACMSC010000003">
    <property type="protein sequence ID" value="KAG6528167.1"/>
    <property type="molecule type" value="Genomic_DNA"/>
</dbReference>
<evidence type="ECO:0000313" key="1">
    <source>
        <dbReference type="EMBL" id="KAG6528167.1"/>
    </source>
</evidence>
<reference evidence="1 2" key="1">
    <citation type="submission" date="2020-08" db="EMBL/GenBank/DDBJ databases">
        <title>Plant Genome Project.</title>
        <authorList>
            <person name="Zhang R.-G."/>
        </authorList>
    </citation>
    <scope>NUCLEOTIDE SEQUENCE [LARGE SCALE GENOMIC DNA]</scope>
    <source>
        <tissue evidence="1">Rhizome</tissue>
    </source>
</reference>
<dbReference type="InterPro" id="IPR043502">
    <property type="entry name" value="DNA/RNA_pol_sf"/>
</dbReference>
<evidence type="ECO:0000313" key="2">
    <source>
        <dbReference type="Proteomes" id="UP000734854"/>
    </source>
</evidence>